<name>U7VG12_9FUSO</name>
<dbReference type="EMBL" id="AXZF01000015">
    <property type="protein sequence ID" value="ERT69728.1"/>
    <property type="molecule type" value="Genomic_DNA"/>
</dbReference>
<dbReference type="STRING" id="1319815.HMPREF0202_00420"/>
<dbReference type="RefSeq" id="WP_023049968.1">
    <property type="nucleotide sequence ID" value="NZ_CP173065.2"/>
</dbReference>
<sequence length="124" mass="14489">MVEVKDFKAGDCNTLWNINRNAFRKSLKKENYEDFKNIVENSIGKVLLLENEIIGAIFLKAQNEEGTFKVEKLFICPKYQNRGLGYFILTHLSEEDNSIKKLELDIDESSFKAKKFCEKMKKEI</sequence>
<dbReference type="HOGENOM" id="CLU_1999822_0_0_0"/>
<keyword evidence="2" id="KW-0808">Transferase</keyword>
<gene>
    <name evidence="2" type="ORF">HMPREF0202_00420</name>
</gene>
<dbReference type="Pfam" id="PF00583">
    <property type="entry name" value="Acetyltransf_1"/>
    <property type="match status" value="1"/>
</dbReference>
<dbReference type="PROSITE" id="PS51186">
    <property type="entry name" value="GNAT"/>
    <property type="match status" value="1"/>
</dbReference>
<keyword evidence="3" id="KW-1185">Reference proteome</keyword>
<evidence type="ECO:0000313" key="3">
    <source>
        <dbReference type="Proteomes" id="UP000017081"/>
    </source>
</evidence>
<dbReference type="InterPro" id="IPR016181">
    <property type="entry name" value="Acyl_CoA_acyltransferase"/>
</dbReference>
<dbReference type="Proteomes" id="UP000017081">
    <property type="component" value="Unassembled WGS sequence"/>
</dbReference>
<dbReference type="AlphaFoldDB" id="U7VG12"/>
<evidence type="ECO:0000313" key="2">
    <source>
        <dbReference type="EMBL" id="ERT69728.1"/>
    </source>
</evidence>
<reference evidence="2 3" key="1">
    <citation type="submission" date="2013-08" db="EMBL/GenBank/DDBJ databases">
        <authorList>
            <person name="Weinstock G."/>
            <person name="Sodergren E."/>
            <person name="Wylie T."/>
            <person name="Fulton L."/>
            <person name="Fulton R."/>
            <person name="Fronick C."/>
            <person name="O'Laughlin M."/>
            <person name="Godfrey J."/>
            <person name="Miner T."/>
            <person name="Herter B."/>
            <person name="Appelbaum E."/>
            <person name="Cordes M."/>
            <person name="Lek S."/>
            <person name="Wollam A."/>
            <person name="Pepin K.H."/>
            <person name="Palsikar V.B."/>
            <person name="Mitreva M."/>
            <person name="Wilson R.K."/>
        </authorList>
    </citation>
    <scope>NUCLEOTIDE SEQUENCE [LARGE SCALE GENOMIC DNA]</scope>
    <source>
        <strain evidence="2 3">ATCC BAA-474</strain>
    </source>
</reference>
<dbReference type="Gene3D" id="3.40.630.30">
    <property type="match status" value="1"/>
</dbReference>
<protein>
    <submittedName>
        <fullName evidence="2">Acetyltransferase, GNAT family</fullName>
    </submittedName>
</protein>
<organism evidence="2 3">
    <name type="scientific">Cetobacterium somerae ATCC BAA-474</name>
    <dbReference type="NCBI Taxonomy" id="1319815"/>
    <lineage>
        <taxon>Bacteria</taxon>
        <taxon>Fusobacteriati</taxon>
        <taxon>Fusobacteriota</taxon>
        <taxon>Fusobacteriia</taxon>
        <taxon>Fusobacteriales</taxon>
        <taxon>Fusobacteriaceae</taxon>
        <taxon>Cetobacterium</taxon>
    </lineage>
</organism>
<dbReference type="InterPro" id="IPR000182">
    <property type="entry name" value="GNAT_dom"/>
</dbReference>
<evidence type="ECO:0000259" key="1">
    <source>
        <dbReference type="PROSITE" id="PS51186"/>
    </source>
</evidence>
<proteinExistence type="predicted"/>
<accession>U7VG12</accession>
<dbReference type="CDD" id="cd04301">
    <property type="entry name" value="NAT_SF"/>
    <property type="match status" value="1"/>
</dbReference>
<dbReference type="SUPFAM" id="SSF55729">
    <property type="entry name" value="Acyl-CoA N-acyltransferases (Nat)"/>
    <property type="match status" value="1"/>
</dbReference>
<comment type="caution">
    <text evidence="2">The sequence shown here is derived from an EMBL/GenBank/DDBJ whole genome shotgun (WGS) entry which is preliminary data.</text>
</comment>
<dbReference type="GO" id="GO:0016747">
    <property type="term" value="F:acyltransferase activity, transferring groups other than amino-acyl groups"/>
    <property type="evidence" value="ECO:0007669"/>
    <property type="project" value="InterPro"/>
</dbReference>
<feature type="domain" description="N-acetyltransferase" evidence="1">
    <location>
        <begin position="2"/>
        <end position="124"/>
    </location>
</feature>